<gene>
    <name evidence="2" type="ORF">FHS03_002211</name>
</gene>
<dbReference type="CDD" id="cd02976">
    <property type="entry name" value="NrdH"/>
    <property type="match status" value="1"/>
</dbReference>
<sequence length="128" mass="13867">MIGKKLKTVAAYVVILAAGLGAGLAIAKLPAMFKKPYVEGNYAAYFPDTTTKVVVYGTETCPFCIKTRAYLKEHKIAFADLYVDQSEKAKKEFAQLGGGGVPMILIGNRRIEGFNQAAVEDALKKFAN</sequence>
<comment type="caution">
    <text evidence="2">The sequence shown here is derived from an EMBL/GenBank/DDBJ whole genome shotgun (WGS) entry which is preliminary data.</text>
</comment>
<name>A0A7W5BB83_9BURK</name>
<keyword evidence="3" id="KW-1185">Reference proteome</keyword>
<reference evidence="2 3" key="1">
    <citation type="submission" date="2020-08" db="EMBL/GenBank/DDBJ databases">
        <title>Genomic Encyclopedia of Type Strains, Phase III (KMG-III): the genomes of soil and plant-associated and newly described type strains.</title>
        <authorList>
            <person name="Whitman W."/>
        </authorList>
    </citation>
    <scope>NUCLEOTIDE SEQUENCE [LARGE SCALE GENOMIC DNA]</scope>
    <source>
        <strain evidence="2 3">CECT 8897</strain>
    </source>
</reference>
<dbReference type="EMBL" id="JACHXD010000005">
    <property type="protein sequence ID" value="MBB3119160.1"/>
    <property type="molecule type" value="Genomic_DNA"/>
</dbReference>
<dbReference type="PROSITE" id="PS51354">
    <property type="entry name" value="GLUTAREDOXIN_2"/>
    <property type="match status" value="1"/>
</dbReference>
<dbReference type="GO" id="GO:0009055">
    <property type="term" value="F:electron transfer activity"/>
    <property type="evidence" value="ECO:0007669"/>
    <property type="project" value="TreeGrafter"/>
</dbReference>
<dbReference type="InterPro" id="IPR051548">
    <property type="entry name" value="Grx-like_ET"/>
</dbReference>
<dbReference type="InterPro" id="IPR036249">
    <property type="entry name" value="Thioredoxin-like_sf"/>
</dbReference>
<feature type="domain" description="Glutaredoxin" evidence="1">
    <location>
        <begin position="53"/>
        <end position="111"/>
    </location>
</feature>
<dbReference type="SUPFAM" id="SSF52833">
    <property type="entry name" value="Thioredoxin-like"/>
    <property type="match status" value="1"/>
</dbReference>
<evidence type="ECO:0000313" key="2">
    <source>
        <dbReference type="EMBL" id="MBB3119160.1"/>
    </source>
</evidence>
<dbReference type="Gene3D" id="3.40.30.10">
    <property type="entry name" value="Glutaredoxin"/>
    <property type="match status" value="1"/>
</dbReference>
<dbReference type="Pfam" id="PF00462">
    <property type="entry name" value="Glutaredoxin"/>
    <property type="match status" value="1"/>
</dbReference>
<dbReference type="RefSeq" id="WP_221208110.1">
    <property type="nucleotide sequence ID" value="NZ_JACHXD010000005.1"/>
</dbReference>
<dbReference type="GO" id="GO:0045454">
    <property type="term" value="P:cell redox homeostasis"/>
    <property type="evidence" value="ECO:0007669"/>
    <property type="project" value="TreeGrafter"/>
</dbReference>
<dbReference type="Proteomes" id="UP000541535">
    <property type="component" value="Unassembled WGS sequence"/>
</dbReference>
<dbReference type="AlphaFoldDB" id="A0A7W5BB83"/>
<dbReference type="PANTHER" id="PTHR34386:SF1">
    <property type="entry name" value="GLUTAREDOXIN-LIKE PROTEIN NRDH"/>
    <property type="match status" value="1"/>
</dbReference>
<protein>
    <submittedName>
        <fullName evidence="2">Glutaredoxin</fullName>
    </submittedName>
</protein>
<evidence type="ECO:0000313" key="3">
    <source>
        <dbReference type="Proteomes" id="UP000541535"/>
    </source>
</evidence>
<proteinExistence type="predicted"/>
<dbReference type="PANTHER" id="PTHR34386">
    <property type="entry name" value="GLUTAREDOXIN"/>
    <property type="match status" value="1"/>
</dbReference>
<dbReference type="InterPro" id="IPR002109">
    <property type="entry name" value="Glutaredoxin"/>
</dbReference>
<organism evidence="2 3">
    <name type="scientific">Pseudoduganella violacea</name>
    <dbReference type="NCBI Taxonomy" id="1715466"/>
    <lineage>
        <taxon>Bacteria</taxon>
        <taxon>Pseudomonadati</taxon>
        <taxon>Pseudomonadota</taxon>
        <taxon>Betaproteobacteria</taxon>
        <taxon>Burkholderiales</taxon>
        <taxon>Oxalobacteraceae</taxon>
        <taxon>Telluria group</taxon>
        <taxon>Pseudoduganella</taxon>
    </lineage>
</organism>
<dbReference type="InterPro" id="IPR011767">
    <property type="entry name" value="GLR_AS"/>
</dbReference>
<dbReference type="PROSITE" id="PS00195">
    <property type="entry name" value="GLUTAREDOXIN_1"/>
    <property type="match status" value="1"/>
</dbReference>
<evidence type="ECO:0000259" key="1">
    <source>
        <dbReference type="Pfam" id="PF00462"/>
    </source>
</evidence>
<accession>A0A7W5BB83</accession>